<keyword evidence="2" id="KW-1185">Reference proteome</keyword>
<comment type="caution">
    <text evidence="1">The sequence shown here is derived from an EMBL/GenBank/DDBJ whole genome shotgun (WGS) entry which is preliminary data.</text>
</comment>
<name>A0AAV4PL66_CAEEX</name>
<dbReference type="EMBL" id="BPLR01004657">
    <property type="protein sequence ID" value="GIX96506.1"/>
    <property type="molecule type" value="Genomic_DNA"/>
</dbReference>
<organism evidence="1 2">
    <name type="scientific">Caerostris extrusa</name>
    <name type="common">Bark spider</name>
    <name type="synonym">Caerostris bankana</name>
    <dbReference type="NCBI Taxonomy" id="172846"/>
    <lineage>
        <taxon>Eukaryota</taxon>
        <taxon>Metazoa</taxon>
        <taxon>Ecdysozoa</taxon>
        <taxon>Arthropoda</taxon>
        <taxon>Chelicerata</taxon>
        <taxon>Arachnida</taxon>
        <taxon>Araneae</taxon>
        <taxon>Araneomorphae</taxon>
        <taxon>Entelegynae</taxon>
        <taxon>Araneoidea</taxon>
        <taxon>Araneidae</taxon>
        <taxon>Caerostris</taxon>
    </lineage>
</organism>
<dbReference type="AlphaFoldDB" id="A0AAV4PL66"/>
<proteinExistence type="predicted"/>
<evidence type="ECO:0000313" key="2">
    <source>
        <dbReference type="Proteomes" id="UP001054945"/>
    </source>
</evidence>
<protein>
    <submittedName>
        <fullName evidence="1">Uncharacterized protein</fullName>
    </submittedName>
</protein>
<accession>A0AAV4PL66</accession>
<gene>
    <name evidence="1" type="ORF">CEXT_504981</name>
</gene>
<evidence type="ECO:0000313" key="1">
    <source>
        <dbReference type="EMBL" id="GIX96506.1"/>
    </source>
</evidence>
<sequence>MDARNTIFDNSQIYARSTSGNVTHCSIQPDKCVQSGSGVEQIMAREEHLTLSAGSCTLGNRKHAIPCPLVDTIWDHRPWQSVTRKINRQHVTESNCGRIMALPRIKCIECSENADHVGRHTTIDVRDNRF</sequence>
<reference evidence="1 2" key="1">
    <citation type="submission" date="2021-06" db="EMBL/GenBank/DDBJ databases">
        <title>Caerostris extrusa draft genome.</title>
        <authorList>
            <person name="Kono N."/>
            <person name="Arakawa K."/>
        </authorList>
    </citation>
    <scope>NUCLEOTIDE SEQUENCE [LARGE SCALE GENOMIC DNA]</scope>
</reference>
<dbReference type="Proteomes" id="UP001054945">
    <property type="component" value="Unassembled WGS sequence"/>
</dbReference>